<keyword evidence="5 10" id="KW-0812">Transmembrane</keyword>
<evidence type="ECO:0000313" key="12">
    <source>
        <dbReference type="Proteomes" id="UP001163823"/>
    </source>
</evidence>
<comment type="subcellular location">
    <subcellularLocation>
        <location evidence="1">Vacuole membrane</location>
        <topology evidence="1">Multi-pass membrane protein</topology>
    </subcellularLocation>
</comment>
<evidence type="ECO:0000256" key="2">
    <source>
        <dbReference type="ARBA" id="ARBA00007049"/>
    </source>
</evidence>
<dbReference type="InterPro" id="IPR052843">
    <property type="entry name" value="ER_body_metal_sequester"/>
</dbReference>
<feature type="region of interest" description="Disordered" evidence="9">
    <location>
        <begin position="80"/>
        <end position="105"/>
    </location>
</feature>
<accession>A0AAD7PLU0</accession>
<keyword evidence="7 10" id="KW-0472">Membrane</keyword>
<evidence type="ECO:0000256" key="6">
    <source>
        <dbReference type="ARBA" id="ARBA00022989"/>
    </source>
</evidence>
<dbReference type="Proteomes" id="UP001163823">
    <property type="component" value="Chromosome 8"/>
</dbReference>
<evidence type="ECO:0000256" key="8">
    <source>
        <dbReference type="ARBA" id="ARBA00044464"/>
    </source>
</evidence>
<evidence type="ECO:0000256" key="5">
    <source>
        <dbReference type="ARBA" id="ARBA00022692"/>
    </source>
</evidence>
<dbReference type="GO" id="GO:0030026">
    <property type="term" value="P:intracellular manganese ion homeostasis"/>
    <property type="evidence" value="ECO:0007669"/>
    <property type="project" value="InterPro"/>
</dbReference>
<reference evidence="11" key="1">
    <citation type="journal article" date="2023" name="Science">
        <title>Elucidation of the pathway for biosynthesis of saponin adjuvants from the soapbark tree.</title>
        <authorList>
            <person name="Reed J."/>
            <person name="Orme A."/>
            <person name="El-Demerdash A."/>
            <person name="Owen C."/>
            <person name="Martin L.B.B."/>
            <person name="Misra R.C."/>
            <person name="Kikuchi S."/>
            <person name="Rejzek M."/>
            <person name="Martin A.C."/>
            <person name="Harkess A."/>
            <person name="Leebens-Mack J."/>
            <person name="Louveau T."/>
            <person name="Stephenson M.J."/>
            <person name="Osbourn A."/>
        </authorList>
    </citation>
    <scope>NUCLEOTIDE SEQUENCE</scope>
    <source>
        <strain evidence="11">S10</strain>
    </source>
</reference>
<keyword evidence="3" id="KW-0410">Iron transport</keyword>
<evidence type="ECO:0000256" key="1">
    <source>
        <dbReference type="ARBA" id="ARBA00004128"/>
    </source>
</evidence>
<gene>
    <name evidence="11" type="ORF">O6P43_020060</name>
</gene>
<sequence>MEKQFEPEHHQWVMKEEEGEQEEEEATLEGRQFRKNRKYNGTTGISVILPSSTSSSLTGLGGSHSHGTASIQFLTVNPDSPDGAFLQNEGDLTELGNSSNGGDHYSDEKVNGQVAANGVVKEITVAGVNGEAIINSIPSTTSENKSSVYFDNQQGFEAENEFSGIKSGGGATSDVQRNPGHGESDVIVENFDIQNSIGNEVNHQYTKTWEDKIPSGPKLLSLENSCDIQTTTDKNFNNDTSEKVGLDVIQEIDHQLREIDVEALLEKQETHDLYCPNCNSCITRRVILHKRKRKTHNLDSKTKRDKFEAIGSSEFVGTSTYAANQGGNAVTSSAIGSTISSADGCNPESEPVLSDTEPEVFRCLACFSIFVPTGNGLKLFNFRGTPEHENLQNPSKKLASNTNWFFSVFSSNKGKATTEQGDACLEHSKADIAEKEHSSSVISNMLPSPERGHPKASLADTTPSKNENTVTDKNINPEFGGTESIVPSTGEPVNFEPQIVKGLRSNMASADESLAYQKCPSSSFQSDSSMQSSVVDNTNNGLQKVDKDIIESSAQENVLFGNVMNIVGEKIDDTVDKKNTGAYEIHNENILLGSVEEKIDDTVDKKNTGDVIVTVEATAVKFHASQQADNTAPFKGAVPYENSTQIYIDQQPGAQVNDPHEWEILKSIVYGGLIEAITSLGIVSSAAGAGAAPLNIIALGLANLIGGLFIIGHNLMELKNDHFGGNPQQMNLQEDRYQEVLGRRANFLLHATVAILSFLLFGSVPLVAYGILIHKNYYSEVKIALVAAASLLCIILLCIGKVYTRKPPKSYIKTVSYYVSIGFAASGVSYMVGQLLKELLGKYSQSETGFVITMPFSETGLAKPA</sequence>
<proteinExistence type="inferred from homology"/>
<protein>
    <submittedName>
        <fullName evidence="11">Membrane protein of ER body-like protein</fullName>
    </submittedName>
</protein>
<dbReference type="Pfam" id="PF01988">
    <property type="entry name" value="VIT1"/>
    <property type="match status" value="1"/>
</dbReference>
<feature type="transmembrane region" description="Helical" evidence="10">
    <location>
        <begin position="783"/>
        <end position="803"/>
    </location>
</feature>
<comment type="similarity">
    <text evidence="2">Belongs to the CCC1 family.</text>
</comment>
<evidence type="ECO:0000313" key="11">
    <source>
        <dbReference type="EMBL" id="KAJ7959489.1"/>
    </source>
</evidence>
<dbReference type="PANTHER" id="PTHR38937">
    <property type="entry name" value="MEMBRANE PROTEIN OF ER BODY-LIKE PROTEIN"/>
    <property type="match status" value="1"/>
</dbReference>
<feature type="compositionally biased region" description="Acidic residues" evidence="9">
    <location>
        <begin position="17"/>
        <end position="27"/>
    </location>
</feature>
<comment type="catalytic activity">
    <reaction evidence="8">
        <text>Fe(2+)(in) = Fe(2+)(out)</text>
        <dbReference type="Rhea" id="RHEA:28486"/>
        <dbReference type="ChEBI" id="CHEBI:29033"/>
    </reaction>
    <physiologicalReaction direction="left-to-right" evidence="8">
        <dbReference type="Rhea" id="RHEA:28487"/>
    </physiologicalReaction>
</comment>
<keyword evidence="3" id="KW-0406">Ion transport</keyword>
<keyword evidence="4" id="KW-0926">Vacuole</keyword>
<feature type="region of interest" description="Disordered" evidence="9">
    <location>
        <begin position="1"/>
        <end position="35"/>
    </location>
</feature>
<keyword evidence="3" id="KW-0408">Iron</keyword>
<evidence type="ECO:0000256" key="10">
    <source>
        <dbReference type="SAM" id="Phobius"/>
    </source>
</evidence>
<feature type="compositionally biased region" description="Polar residues" evidence="9">
    <location>
        <begin position="459"/>
        <end position="474"/>
    </location>
</feature>
<dbReference type="InterPro" id="IPR008217">
    <property type="entry name" value="Ccc1_fam"/>
</dbReference>
<keyword evidence="6 10" id="KW-1133">Transmembrane helix</keyword>
<keyword evidence="3" id="KW-0813">Transport</keyword>
<feature type="transmembrane region" description="Helical" evidence="10">
    <location>
        <begin position="692"/>
        <end position="711"/>
    </location>
</feature>
<dbReference type="GO" id="GO:0005774">
    <property type="term" value="C:vacuolar membrane"/>
    <property type="evidence" value="ECO:0007669"/>
    <property type="project" value="UniProtKB-SubCell"/>
</dbReference>
<keyword evidence="12" id="KW-1185">Reference proteome</keyword>
<feature type="transmembrane region" description="Helical" evidence="10">
    <location>
        <begin position="815"/>
        <end position="836"/>
    </location>
</feature>
<dbReference type="GO" id="GO:0005384">
    <property type="term" value="F:manganese ion transmembrane transporter activity"/>
    <property type="evidence" value="ECO:0007669"/>
    <property type="project" value="InterPro"/>
</dbReference>
<evidence type="ECO:0000256" key="3">
    <source>
        <dbReference type="ARBA" id="ARBA00022496"/>
    </source>
</evidence>
<evidence type="ECO:0000256" key="7">
    <source>
        <dbReference type="ARBA" id="ARBA00023136"/>
    </source>
</evidence>
<feature type="compositionally biased region" description="Basic and acidic residues" evidence="9">
    <location>
        <begin position="1"/>
        <end position="16"/>
    </location>
</feature>
<dbReference type="AlphaFoldDB" id="A0AAD7PLU0"/>
<feature type="region of interest" description="Disordered" evidence="9">
    <location>
        <begin position="434"/>
        <end position="493"/>
    </location>
</feature>
<dbReference type="GO" id="GO:0006826">
    <property type="term" value="P:iron ion transport"/>
    <property type="evidence" value="ECO:0007669"/>
    <property type="project" value="UniProtKB-KW"/>
</dbReference>
<name>A0AAD7PLU0_QUISA</name>
<evidence type="ECO:0000256" key="9">
    <source>
        <dbReference type="SAM" id="MobiDB-lite"/>
    </source>
</evidence>
<feature type="transmembrane region" description="Helical" evidence="10">
    <location>
        <begin position="747"/>
        <end position="771"/>
    </location>
</feature>
<comment type="caution">
    <text evidence="11">The sequence shown here is derived from an EMBL/GenBank/DDBJ whole genome shotgun (WGS) entry which is preliminary data.</text>
</comment>
<dbReference type="EMBL" id="JARAOO010000008">
    <property type="protein sequence ID" value="KAJ7959489.1"/>
    <property type="molecule type" value="Genomic_DNA"/>
</dbReference>
<dbReference type="KEGG" id="qsa:O6P43_020060"/>
<dbReference type="CDD" id="cd01059">
    <property type="entry name" value="CCC1_like"/>
    <property type="match status" value="1"/>
</dbReference>
<evidence type="ECO:0000256" key="4">
    <source>
        <dbReference type="ARBA" id="ARBA00022554"/>
    </source>
</evidence>
<dbReference type="PANTHER" id="PTHR38937:SF2">
    <property type="entry name" value="MEMBRANE PROTEIN OF ER BODY-LIKE PROTEIN ISOFORM X1"/>
    <property type="match status" value="1"/>
</dbReference>
<organism evidence="11 12">
    <name type="scientific">Quillaja saponaria</name>
    <name type="common">Soap bark tree</name>
    <dbReference type="NCBI Taxonomy" id="32244"/>
    <lineage>
        <taxon>Eukaryota</taxon>
        <taxon>Viridiplantae</taxon>
        <taxon>Streptophyta</taxon>
        <taxon>Embryophyta</taxon>
        <taxon>Tracheophyta</taxon>
        <taxon>Spermatophyta</taxon>
        <taxon>Magnoliopsida</taxon>
        <taxon>eudicotyledons</taxon>
        <taxon>Gunneridae</taxon>
        <taxon>Pentapetalae</taxon>
        <taxon>rosids</taxon>
        <taxon>fabids</taxon>
        <taxon>Fabales</taxon>
        <taxon>Quillajaceae</taxon>
        <taxon>Quillaja</taxon>
    </lineage>
</organism>